<keyword evidence="1" id="KW-0812">Transmembrane</keyword>
<keyword evidence="1" id="KW-0472">Membrane</keyword>
<evidence type="ECO:0000313" key="3">
    <source>
        <dbReference type="EMBL" id="CAF2027075.1"/>
    </source>
</evidence>
<dbReference type="Proteomes" id="UP000663856">
    <property type="component" value="Unassembled WGS sequence"/>
</dbReference>
<sequence length="771" mass="90453">MPASLFNIILLLIIKDVDHLLSLDELCSNVSSINSTGNISQAYTPLRYSILKTFVITNPCDANKSILIRNKMFYKYDREQHKWKRLCIAQNLFDKKIPIVNSIAHLNNDLILIINGILFRTQNIISSVKNNDIIYRLKRYISKRNFKEFFKSRNNLDLPILFDNIDYVFTTPCCTCLKTLNCRSISHTFNDYILLANQLGNVILFNLKSITIMYNFGNIFQFQSVCESNQCRILHLGLSHSIPSLLCFIQYETGKAVIVHQSFLNFNSIIQNSTYLNFIGDTLYITPSTYHNSYFIWDENRIYYTTNGGLMLSEVIIDGCHFDYLENMNENQLKNYYTNLNIDYDNITLITKQIYCLLNQTIDYIFISNNEFFIMTKHNEVLYGKESLAPSMINLKQEKRCSSMFQNIENQFSPARNLNTSECLLNFNKQSLPCSMLVQSSCSYIYFKPLFDINRIYVLEKNHQKYFKFILEAYTMIPIIIISTKSIFLDYSINYTINRMNTGGIIQIIGSFQVEASCASASALRIENCLNQSCQSIKNNQLDFLLIYAIPINKHHENYARYLINRSDSCISTSQSIYRLWLKWTLNITARNQLFPIPHERRTFYRTLLNTLAISNNSCLLFNGSNPLHINDTINQASYDYLNFVLHIIAYNNKFSFGELETFVLIEIEPMHNNIHSSYRGFTFLIACFLCIIFFMVLIHIYTYYKQQQRKKHLEYYRLHQIDAGQLHQWYDIAHYLNANENNENYVFMRNYLSNLESTTSITNHLMEYRT</sequence>
<name>A0A816NGA3_9BILA</name>
<protein>
    <submittedName>
        <fullName evidence="3">Uncharacterized protein</fullName>
    </submittedName>
</protein>
<comment type="caution">
    <text evidence="3">The sequence shown here is derived from an EMBL/GenBank/DDBJ whole genome shotgun (WGS) entry which is preliminary data.</text>
</comment>
<dbReference type="EMBL" id="CAJNRF010001789">
    <property type="protein sequence ID" value="CAF2027075.1"/>
    <property type="molecule type" value="Genomic_DNA"/>
</dbReference>
<reference evidence="3" key="1">
    <citation type="submission" date="2021-02" db="EMBL/GenBank/DDBJ databases">
        <authorList>
            <person name="Nowell W R."/>
        </authorList>
    </citation>
    <scope>NUCLEOTIDE SEQUENCE</scope>
</reference>
<proteinExistence type="predicted"/>
<keyword evidence="1" id="KW-1133">Transmembrane helix</keyword>
<feature type="signal peptide" evidence="2">
    <location>
        <begin position="1"/>
        <end position="19"/>
    </location>
</feature>
<dbReference type="AlphaFoldDB" id="A0A816NGA3"/>
<gene>
    <name evidence="3" type="ORF">WKI299_LOCUS6151</name>
</gene>
<evidence type="ECO:0000256" key="1">
    <source>
        <dbReference type="SAM" id="Phobius"/>
    </source>
</evidence>
<feature type="chain" id="PRO_5032870930" evidence="2">
    <location>
        <begin position="20"/>
        <end position="771"/>
    </location>
</feature>
<accession>A0A816NGA3</accession>
<organism evidence="3 4">
    <name type="scientific">Rotaria magnacalcarata</name>
    <dbReference type="NCBI Taxonomy" id="392030"/>
    <lineage>
        <taxon>Eukaryota</taxon>
        <taxon>Metazoa</taxon>
        <taxon>Spiralia</taxon>
        <taxon>Gnathifera</taxon>
        <taxon>Rotifera</taxon>
        <taxon>Eurotatoria</taxon>
        <taxon>Bdelloidea</taxon>
        <taxon>Philodinida</taxon>
        <taxon>Philodinidae</taxon>
        <taxon>Rotaria</taxon>
    </lineage>
</organism>
<keyword evidence="2" id="KW-0732">Signal</keyword>
<evidence type="ECO:0000313" key="4">
    <source>
        <dbReference type="Proteomes" id="UP000663856"/>
    </source>
</evidence>
<feature type="transmembrane region" description="Helical" evidence="1">
    <location>
        <begin position="682"/>
        <end position="705"/>
    </location>
</feature>
<evidence type="ECO:0000256" key="2">
    <source>
        <dbReference type="SAM" id="SignalP"/>
    </source>
</evidence>